<dbReference type="InterPro" id="IPR039905">
    <property type="entry name" value="CD2BP2/Lin1"/>
</dbReference>
<dbReference type="EMBL" id="HF935391">
    <property type="protein sequence ID" value="CCX29838.1"/>
    <property type="molecule type" value="Genomic_DNA"/>
</dbReference>
<dbReference type="InterPro" id="IPR035445">
    <property type="entry name" value="GYF-like_dom_sf"/>
</dbReference>
<feature type="region of interest" description="Disordered" evidence="1">
    <location>
        <begin position="301"/>
        <end position="345"/>
    </location>
</feature>
<evidence type="ECO:0000313" key="3">
    <source>
        <dbReference type="EMBL" id="CCX29838.1"/>
    </source>
</evidence>
<feature type="compositionally biased region" description="Basic residues" evidence="1">
    <location>
        <begin position="301"/>
        <end position="316"/>
    </location>
</feature>
<feature type="region of interest" description="Disordered" evidence="1">
    <location>
        <begin position="1"/>
        <end position="49"/>
    </location>
</feature>
<feature type="region of interest" description="Disordered" evidence="1">
    <location>
        <begin position="67"/>
        <end position="213"/>
    </location>
</feature>
<feature type="compositionally biased region" description="Acidic residues" evidence="1">
    <location>
        <begin position="141"/>
        <end position="153"/>
    </location>
</feature>
<dbReference type="Gene3D" id="3.30.1490.40">
    <property type="match status" value="1"/>
</dbReference>
<dbReference type="AlphaFoldDB" id="U4LDB3"/>
<dbReference type="InterPro" id="IPR003169">
    <property type="entry name" value="GYF"/>
</dbReference>
<feature type="domain" description="GYF" evidence="2">
    <location>
        <begin position="406"/>
        <end position="462"/>
    </location>
</feature>
<dbReference type="OMA" id="GENTNFY"/>
<feature type="compositionally biased region" description="Basic and acidic residues" evidence="1">
    <location>
        <begin position="201"/>
        <end position="213"/>
    </location>
</feature>
<dbReference type="GO" id="GO:0005682">
    <property type="term" value="C:U5 snRNP"/>
    <property type="evidence" value="ECO:0007669"/>
    <property type="project" value="InterPro"/>
</dbReference>
<feature type="compositionally biased region" description="Acidic residues" evidence="1">
    <location>
        <begin position="75"/>
        <end position="86"/>
    </location>
</feature>
<dbReference type="eggNOG" id="KOG2950">
    <property type="taxonomic scope" value="Eukaryota"/>
</dbReference>
<dbReference type="Pfam" id="PF02213">
    <property type="entry name" value="GYF"/>
    <property type="match status" value="1"/>
</dbReference>
<dbReference type="PANTHER" id="PTHR13138">
    <property type="entry name" value="PROTEIN LIN1"/>
    <property type="match status" value="1"/>
</dbReference>
<evidence type="ECO:0000256" key="1">
    <source>
        <dbReference type="SAM" id="MobiDB-lite"/>
    </source>
</evidence>
<accession>U4LDB3</accession>
<evidence type="ECO:0000259" key="2">
    <source>
        <dbReference type="PROSITE" id="PS50829"/>
    </source>
</evidence>
<dbReference type="Proteomes" id="UP000018144">
    <property type="component" value="Unassembled WGS sequence"/>
</dbReference>
<sequence>MPPRPKRPTHPISHSNDALNRSGAGLAPSKRPKFDARNPHLAAPDAPDDEADLFLEVDEGAIGKRKVHRNAVELEGYETDSSEEGFEATHKQWAKDEKGKGKAKDEDDDDDMFGGEFAEEEKEKVEEKRGKQKKDVRFLEIDEIEGQEEEGELDAPVPQKYPDIFKDERRDEEESSDDEEKLAEEGLDEEVGAGGRKSHAPKREAFNMKSEMEEGRFDTAGNFVRKAAEKDAIHDSWLTGISKKEMKKAKEAMDKREAERREQMRRDDEVLTSEVLARLIAVLDKGESILEALARFGGKKKAAANKNKNQWRQKKKAAADAAAADEVQVDTKGKGKDTTEDPEEVKRKAMVETITGAADVLLTRGQLEVYDETRESLMRQYRQETGEDWVDRKAEEEGAGSVAAELRQWEYRWTDGRDDGSTYGPYGNTEMKSWNDHGFFGEGIEFRLVGSAEGWTRAASFD</sequence>
<name>U4LDB3_PYROM</name>
<dbReference type="PANTHER" id="PTHR13138:SF3">
    <property type="entry name" value="CD2 ANTIGEN CYTOPLASMIC TAIL-BINDING PROTEIN 2"/>
    <property type="match status" value="1"/>
</dbReference>
<dbReference type="OrthoDB" id="331341at2759"/>
<feature type="compositionally biased region" description="Acidic residues" evidence="1">
    <location>
        <begin position="170"/>
        <end position="191"/>
    </location>
</feature>
<keyword evidence="4" id="KW-1185">Reference proteome</keyword>
<dbReference type="PROSITE" id="PS50829">
    <property type="entry name" value="GYF"/>
    <property type="match status" value="1"/>
</dbReference>
<feature type="compositionally biased region" description="Basic and acidic residues" evidence="1">
    <location>
        <begin position="329"/>
        <end position="345"/>
    </location>
</feature>
<feature type="compositionally biased region" description="Basic and acidic residues" evidence="1">
    <location>
        <begin position="87"/>
        <end position="105"/>
    </location>
</feature>
<organism evidence="3 4">
    <name type="scientific">Pyronema omphalodes (strain CBS 100304)</name>
    <name type="common">Pyronema confluens</name>
    <dbReference type="NCBI Taxonomy" id="1076935"/>
    <lineage>
        <taxon>Eukaryota</taxon>
        <taxon>Fungi</taxon>
        <taxon>Dikarya</taxon>
        <taxon>Ascomycota</taxon>
        <taxon>Pezizomycotina</taxon>
        <taxon>Pezizomycetes</taxon>
        <taxon>Pezizales</taxon>
        <taxon>Pyronemataceae</taxon>
        <taxon>Pyronema</taxon>
    </lineage>
</organism>
<feature type="region of interest" description="Disordered" evidence="1">
    <location>
        <begin position="244"/>
        <end position="268"/>
    </location>
</feature>
<feature type="compositionally biased region" description="Basic and acidic residues" evidence="1">
    <location>
        <begin position="121"/>
        <end position="140"/>
    </location>
</feature>
<protein>
    <submittedName>
        <fullName evidence="3">Similar to LIN1-like protein acc. no. O94693</fullName>
    </submittedName>
</protein>
<dbReference type="SMART" id="SM00444">
    <property type="entry name" value="GYF"/>
    <property type="match status" value="1"/>
</dbReference>
<evidence type="ECO:0000313" key="4">
    <source>
        <dbReference type="Proteomes" id="UP000018144"/>
    </source>
</evidence>
<proteinExistence type="predicted"/>
<feature type="compositionally biased region" description="Acidic residues" evidence="1">
    <location>
        <begin position="106"/>
        <end position="120"/>
    </location>
</feature>
<gene>
    <name evidence="3" type="ORF">PCON_07635</name>
</gene>
<dbReference type="SUPFAM" id="SSF55277">
    <property type="entry name" value="GYF domain"/>
    <property type="match status" value="1"/>
</dbReference>
<dbReference type="STRING" id="1076935.U4LDB3"/>
<reference evidence="3 4" key="1">
    <citation type="journal article" date="2013" name="PLoS Genet.">
        <title>The genome and development-dependent transcriptomes of Pyronema confluens: a window into fungal evolution.</title>
        <authorList>
            <person name="Traeger S."/>
            <person name="Altegoer F."/>
            <person name="Freitag M."/>
            <person name="Gabaldon T."/>
            <person name="Kempken F."/>
            <person name="Kumar A."/>
            <person name="Marcet-Houben M."/>
            <person name="Poggeler S."/>
            <person name="Stajich J.E."/>
            <person name="Nowrousian M."/>
        </authorList>
    </citation>
    <scope>NUCLEOTIDE SEQUENCE [LARGE SCALE GENOMIC DNA]</scope>
    <source>
        <strain evidence="4">CBS 100304</strain>
        <tissue evidence="3">Vegetative mycelium</tissue>
    </source>
</reference>